<dbReference type="AlphaFoldDB" id="A0A0J6TGA1"/>
<dbReference type="PATRIC" id="fig|1187852.3.peg.2690"/>
<organism evidence="1 2">
    <name type="scientific">Methylobacterium tarhaniae</name>
    <dbReference type="NCBI Taxonomy" id="1187852"/>
    <lineage>
        <taxon>Bacteria</taxon>
        <taxon>Pseudomonadati</taxon>
        <taxon>Pseudomonadota</taxon>
        <taxon>Alphaproteobacteria</taxon>
        <taxon>Hyphomicrobiales</taxon>
        <taxon>Methylobacteriaceae</taxon>
        <taxon>Methylobacterium</taxon>
    </lineage>
</organism>
<gene>
    <name evidence="1" type="ORF">VQ03_00135</name>
</gene>
<comment type="caution">
    <text evidence="1">The sequence shown here is derived from an EMBL/GenBank/DDBJ whole genome shotgun (WGS) entry which is preliminary data.</text>
</comment>
<keyword evidence="2" id="KW-1185">Reference proteome</keyword>
<reference evidence="1 2" key="1">
    <citation type="submission" date="2015-03" db="EMBL/GenBank/DDBJ databases">
        <title>Genome sequencing of Methylobacterium tarhaniae DSM 25844.</title>
        <authorList>
            <person name="Chaudhry V."/>
            <person name="Patil P.B."/>
        </authorList>
    </citation>
    <scope>NUCLEOTIDE SEQUENCE [LARGE SCALE GENOMIC DNA]</scope>
    <source>
        <strain evidence="1 2">DSM 25844</strain>
    </source>
</reference>
<proteinExistence type="predicted"/>
<evidence type="ECO:0000313" key="1">
    <source>
        <dbReference type="EMBL" id="KMO44979.1"/>
    </source>
</evidence>
<protein>
    <submittedName>
        <fullName evidence="1">Uncharacterized protein</fullName>
    </submittedName>
</protein>
<dbReference type="EMBL" id="LABZ01000002">
    <property type="protein sequence ID" value="KMO44979.1"/>
    <property type="molecule type" value="Genomic_DNA"/>
</dbReference>
<evidence type="ECO:0000313" key="2">
    <source>
        <dbReference type="Proteomes" id="UP000036449"/>
    </source>
</evidence>
<dbReference type="Proteomes" id="UP000036449">
    <property type="component" value="Unassembled WGS sequence"/>
</dbReference>
<sequence length="180" mass="19399">MRCTPGHIFLTGEVDASGQHRFAPIASILRDDGTLVERDATIIRARTGAKLGQANDALVSVVYRDQSIADQAAPERRTLVRAGIPLPSVIIKDTLAPAQSLAQHLADHGITPLADGRLRTPDGTIHDACNWPEGATPFDTHEARNWIVQANGVPYCPPWIRDLVAEDETEGLRVVSALSA</sequence>
<name>A0A0J6TGA1_9HYPH</name>
<accession>A0A0J6TGA1</accession>